<evidence type="ECO:0000313" key="2">
    <source>
        <dbReference type="Proteomes" id="UP000054995"/>
    </source>
</evidence>
<evidence type="ECO:0000313" key="1">
    <source>
        <dbReference type="EMBL" id="KRY83008.1"/>
    </source>
</evidence>
<organism evidence="1 2">
    <name type="scientific">Trichinella pseudospiralis</name>
    <name type="common">Parasitic roundworm</name>
    <dbReference type="NCBI Taxonomy" id="6337"/>
    <lineage>
        <taxon>Eukaryota</taxon>
        <taxon>Metazoa</taxon>
        <taxon>Ecdysozoa</taxon>
        <taxon>Nematoda</taxon>
        <taxon>Enoplea</taxon>
        <taxon>Dorylaimia</taxon>
        <taxon>Trichinellida</taxon>
        <taxon>Trichinellidae</taxon>
        <taxon>Trichinella</taxon>
    </lineage>
</organism>
<dbReference type="EMBL" id="JYDT01000154">
    <property type="protein sequence ID" value="KRY83008.1"/>
    <property type="molecule type" value="Genomic_DNA"/>
</dbReference>
<keyword evidence="2" id="KW-1185">Reference proteome</keyword>
<accession>A0A0V1FA72</accession>
<sequence length="134" mass="14612">MVYHCGGGEVSAVDFSSLCLLQEIISRTPRLALDLLRILNPKSCSTNWFKDICNLGDAVIIRVPTGESSSQSANVIISAWLCQFLKTKTFTMRLELMIPEHLCATLTFELAASSLIPSGLEACIVAFACPLKEC</sequence>
<gene>
    <name evidence="1" type="ORF">T4D_5790</name>
</gene>
<protein>
    <submittedName>
        <fullName evidence="1">Uncharacterized protein</fullName>
    </submittedName>
</protein>
<comment type="caution">
    <text evidence="1">The sequence shown here is derived from an EMBL/GenBank/DDBJ whole genome shotgun (WGS) entry which is preliminary data.</text>
</comment>
<reference evidence="1 2" key="1">
    <citation type="submission" date="2015-01" db="EMBL/GenBank/DDBJ databases">
        <title>Evolution of Trichinella species and genotypes.</title>
        <authorList>
            <person name="Korhonen P.K."/>
            <person name="Edoardo P."/>
            <person name="Giuseppe L.R."/>
            <person name="Gasser R.B."/>
        </authorList>
    </citation>
    <scope>NUCLEOTIDE SEQUENCE [LARGE SCALE GENOMIC DNA]</scope>
    <source>
        <strain evidence="1">ISS470</strain>
    </source>
</reference>
<proteinExistence type="predicted"/>
<dbReference type="Proteomes" id="UP000054995">
    <property type="component" value="Unassembled WGS sequence"/>
</dbReference>
<dbReference type="AlphaFoldDB" id="A0A0V1FA72"/>
<name>A0A0V1FA72_TRIPS</name>